<dbReference type="Pfam" id="PF01061">
    <property type="entry name" value="ABC2_membrane"/>
    <property type="match status" value="2"/>
</dbReference>
<dbReference type="Gene3D" id="3.40.50.300">
    <property type="entry name" value="P-loop containing nucleotide triphosphate hydrolases"/>
    <property type="match status" value="2"/>
</dbReference>
<dbReference type="InterPro" id="IPR017871">
    <property type="entry name" value="ABC_transporter-like_CS"/>
</dbReference>
<name>A0A316W827_9BASI</name>
<feature type="transmembrane region" description="Helical" evidence="9">
    <location>
        <begin position="1256"/>
        <end position="1278"/>
    </location>
</feature>
<reference evidence="11 12" key="1">
    <citation type="journal article" date="2018" name="Mol. Biol. Evol.">
        <title>Broad Genomic Sampling Reveals a Smut Pathogenic Ancestry of the Fungal Clade Ustilaginomycotina.</title>
        <authorList>
            <person name="Kijpornyongpan T."/>
            <person name="Mondo S.J."/>
            <person name="Barry K."/>
            <person name="Sandor L."/>
            <person name="Lee J."/>
            <person name="Lipzen A."/>
            <person name="Pangilinan J."/>
            <person name="LaButti K."/>
            <person name="Hainaut M."/>
            <person name="Henrissat B."/>
            <person name="Grigoriev I.V."/>
            <person name="Spatafora J.W."/>
            <person name="Aime M.C."/>
        </authorList>
    </citation>
    <scope>NUCLEOTIDE SEQUENCE [LARGE SCALE GENOMIC DNA]</scope>
    <source>
        <strain evidence="11 12">MCA 4658</strain>
    </source>
</reference>
<dbReference type="InterPro" id="IPR003593">
    <property type="entry name" value="AAA+_ATPase"/>
</dbReference>
<keyword evidence="4" id="KW-0547">Nucleotide-binding</keyword>
<evidence type="ECO:0000256" key="2">
    <source>
        <dbReference type="ARBA" id="ARBA00022448"/>
    </source>
</evidence>
<keyword evidence="5" id="KW-0067">ATP-binding</keyword>
<dbReference type="GO" id="GO:0016020">
    <property type="term" value="C:membrane"/>
    <property type="evidence" value="ECO:0007669"/>
    <property type="project" value="UniProtKB-SubCell"/>
</dbReference>
<evidence type="ECO:0000256" key="3">
    <source>
        <dbReference type="ARBA" id="ARBA00022692"/>
    </source>
</evidence>
<dbReference type="InterPro" id="IPR003439">
    <property type="entry name" value="ABC_transporter-like_ATP-bd"/>
</dbReference>
<feature type="transmembrane region" description="Helical" evidence="9">
    <location>
        <begin position="1398"/>
        <end position="1419"/>
    </location>
</feature>
<evidence type="ECO:0000256" key="6">
    <source>
        <dbReference type="ARBA" id="ARBA00022989"/>
    </source>
</evidence>
<feature type="transmembrane region" description="Helical" evidence="9">
    <location>
        <begin position="648"/>
        <end position="672"/>
    </location>
</feature>
<dbReference type="InterPro" id="IPR029481">
    <property type="entry name" value="ABC_trans_N"/>
</dbReference>
<dbReference type="InterPro" id="IPR034003">
    <property type="entry name" value="ABCG_PDR_2"/>
</dbReference>
<evidence type="ECO:0000313" key="12">
    <source>
        <dbReference type="Proteomes" id="UP000245783"/>
    </source>
</evidence>
<feature type="transmembrane region" description="Helical" evidence="9">
    <location>
        <begin position="713"/>
        <end position="732"/>
    </location>
</feature>
<feature type="compositionally biased region" description="Polar residues" evidence="8">
    <location>
        <begin position="1"/>
        <end position="14"/>
    </location>
</feature>
<evidence type="ECO:0000256" key="4">
    <source>
        <dbReference type="ARBA" id="ARBA00022741"/>
    </source>
</evidence>
<gene>
    <name evidence="11" type="ORF">IE81DRAFT_319838</name>
</gene>
<dbReference type="CDD" id="cd03232">
    <property type="entry name" value="ABCG_PDR_domain2"/>
    <property type="match status" value="1"/>
</dbReference>
<dbReference type="InterPro" id="IPR034001">
    <property type="entry name" value="ABCG_PDR_1"/>
</dbReference>
<evidence type="ECO:0000256" key="9">
    <source>
        <dbReference type="SAM" id="Phobius"/>
    </source>
</evidence>
<keyword evidence="3 9" id="KW-0812">Transmembrane</keyword>
<feature type="transmembrane region" description="Helical" evidence="9">
    <location>
        <begin position="1366"/>
        <end position="1392"/>
    </location>
</feature>
<dbReference type="SMART" id="SM00382">
    <property type="entry name" value="AAA"/>
    <property type="match status" value="2"/>
</dbReference>
<feature type="transmembrane region" description="Helical" evidence="9">
    <location>
        <begin position="684"/>
        <end position="707"/>
    </location>
</feature>
<dbReference type="RefSeq" id="XP_025373142.1">
    <property type="nucleotide sequence ID" value="XM_025512849.1"/>
</dbReference>
<feature type="compositionally biased region" description="Basic and acidic residues" evidence="8">
    <location>
        <begin position="109"/>
        <end position="126"/>
    </location>
</feature>
<dbReference type="Pfam" id="PF00005">
    <property type="entry name" value="ABC_tran"/>
    <property type="match status" value="2"/>
</dbReference>
<dbReference type="InterPro" id="IPR013525">
    <property type="entry name" value="ABC2_TM"/>
</dbReference>
<keyword evidence="2" id="KW-0813">Transport</keyword>
<feature type="domain" description="ABC transporter" evidence="10">
    <location>
        <begin position="211"/>
        <end position="461"/>
    </location>
</feature>
<feature type="region of interest" description="Disordered" evidence="8">
    <location>
        <begin position="862"/>
        <end position="908"/>
    </location>
</feature>
<dbReference type="OrthoDB" id="245989at2759"/>
<feature type="domain" description="ABC transporter" evidence="10">
    <location>
        <begin position="922"/>
        <end position="1161"/>
    </location>
</feature>
<evidence type="ECO:0000256" key="8">
    <source>
        <dbReference type="SAM" id="MobiDB-lite"/>
    </source>
</evidence>
<dbReference type="Pfam" id="PF06422">
    <property type="entry name" value="PDR_CDR"/>
    <property type="match status" value="1"/>
</dbReference>
<dbReference type="GO" id="GO:0140359">
    <property type="term" value="F:ABC-type transporter activity"/>
    <property type="evidence" value="ECO:0007669"/>
    <property type="project" value="InterPro"/>
</dbReference>
<dbReference type="GO" id="GO:0005524">
    <property type="term" value="F:ATP binding"/>
    <property type="evidence" value="ECO:0007669"/>
    <property type="project" value="UniProtKB-KW"/>
</dbReference>
<feature type="transmembrane region" description="Helical" evidence="9">
    <location>
        <begin position="817"/>
        <end position="837"/>
    </location>
</feature>
<dbReference type="Pfam" id="PF14510">
    <property type="entry name" value="ABC_trans_N"/>
    <property type="match status" value="1"/>
</dbReference>
<feature type="compositionally biased region" description="Basic and acidic residues" evidence="8">
    <location>
        <begin position="58"/>
        <end position="74"/>
    </location>
</feature>
<comment type="subcellular location">
    <subcellularLocation>
        <location evidence="1">Membrane</location>
        <topology evidence="1">Multi-pass membrane protein</topology>
    </subcellularLocation>
</comment>
<sequence length="1572" mass="171934">MSHNAPIAQQSNVAAEQVTGEVQPAAEAPKAAPAAIPNFQGGADAAPMSSAGTWGESQRGKPVDPARAREDFELARLASRQRSTTSRDPSFAGGGTIAQIISGSSRRAKNAEKAIEEGSGTDDEKADAKAHLATSDEDFDLGAWIQSRFAQQQRQGVNSKKPLGLSWRDVSISAPGAGGGGIFVKTVPQSIINTATNDPLGILAKLVPGFGKLLSKASGLQQSPLLHPTSGVLRSGEMVLVIGRPGSGCTTFLKALTSSSDANVSQGGSISYSGLSPAEINKRYRGEVVFSGEDDIHFSTITVGQTLKFALRNKVPTKKARLEGESRDDFIETIVTLLLKMFNMSHVRDTIVGDAAVRGVSGGERKRVTLSEALITRASVIAFDNATRGLDASTALEYARSLRIITDLAERTTIATLYQVSESIFDLFDRVAVVDEGRVIYYGPRNQTRSYFEGLGYYTPERQTTSDFCTALVDPDQVQFKEGFETRAPRTAEDRERAWLQSDLYKALLNETQEYESATADADHAQQLGTVTANEKNTGVKPSSPYTVSFWQQTKACMWRQLLIQWSTREDMYLKLFTIVTINLVIGALFFGQSRDSTGVFTRGGVLLFATLLNGWLQLEVAFSAVAGRPMLARHRTFAFHRPAAVSLARAIIDIPFLAVQCLLTTIILYWIANLRADAGAFFYFFLVVFLCAYNLTALYRAIASLVPGFNEAIRFSVMALNVIIMTIGYVIRRPQMNWTIFLNYISGIPYAFEALLVNELVGPIPCNPSQIVPFNEPRDVTYQTCAITGASPGSLDTPSEDYLSTTFRYQSRTRGYNWAVVLAFTILYLIITLVAVEKLDWTAGGGGVTIWARTKEAKRRLAGATTEPARKDDPEAAPVKPSRSNSGEASDETRANSPEQTTGDANVQKKALDKWNDKAIFTWKDINLTLGNGRKLLHEVDGWVRPGQMTALLGQSGAGKTTLMTALSQRGAAGHLTGEMLVDGKPIDKAFSKGTGLVLQADMHLATQTVREAIEFSALLRQPAEIPRADKLAHAQEVIETLELESLADALIGMPGAGLSIEKRKRVTIGVELAAKPDLLLFLDEPTSGLDSAGAAAIVRLLRRLASEGQAILCTIHQPSALLFESFDNVLLLKPGGEVTFFGQAGNVAGKGSERIRRYFESQGAPECHPAQNVAEYILEVVGGSLGRGVDWGKKWRESDDSKAVRTEIDNIIGERSQRPNKVASRDLREYSAHTYEQIRVLVHRQLRDTWRDSAFTYGLLFSHLLVGLLSGGIFYGLNTSPVDLQNRIFVVFLILLNVPAVVNAIISKFFELRVLFEARESPSKIYAWYSLIAAFLIALTPVALVCAVIYFVPGFFLPYGKQPTYVAGFFFLNTLTVVYFFILFALILVGSCPSPVIAAELVPFLLPILAICNGVIVPRASMPQPFRSFVYYVNPISYYVQAQVSTIMHPLQVVCEREDLAIFNPPPGQDCSAYAGAWAQTAGGYLSNPEATAECGFCQYREGSQFAMTLNADYSFRWQAWGILLGFTFFNLFAVFFGYWWMNVKGYGIGVAASKSVAARAWRSVRKSKK</sequence>
<protein>
    <recommendedName>
        <fullName evidence="10">ABC transporter domain-containing protein</fullName>
    </recommendedName>
</protein>
<dbReference type="InterPro" id="IPR010929">
    <property type="entry name" value="PDR_CDR_ABC"/>
</dbReference>
<feature type="transmembrane region" description="Helical" evidence="9">
    <location>
        <begin position="1328"/>
        <end position="1354"/>
    </location>
</feature>
<dbReference type="GeneID" id="37034719"/>
<evidence type="ECO:0000256" key="7">
    <source>
        <dbReference type="ARBA" id="ARBA00023136"/>
    </source>
</evidence>
<evidence type="ECO:0000313" key="11">
    <source>
        <dbReference type="EMBL" id="PWN45982.1"/>
    </source>
</evidence>
<dbReference type="GO" id="GO:0016887">
    <property type="term" value="F:ATP hydrolysis activity"/>
    <property type="evidence" value="ECO:0007669"/>
    <property type="project" value="InterPro"/>
</dbReference>
<feature type="transmembrane region" description="Helical" evidence="9">
    <location>
        <begin position="1520"/>
        <end position="1542"/>
    </location>
</feature>
<dbReference type="InParanoid" id="A0A316W827"/>
<organism evidence="11 12">
    <name type="scientific">Ceraceosorus guamensis</name>
    <dbReference type="NCBI Taxonomy" id="1522189"/>
    <lineage>
        <taxon>Eukaryota</taxon>
        <taxon>Fungi</taxon>
        <taxon>Dikarya</taxon>
        <taxon>Basidiomycota</taxon>
        <taxon>Ustilaginomycotina</taxon>
        <taxon>Exobasidiomycetes</taxon>
        <taxon>Ceraceosorales</taxon>
        <taxon>Ceraceosoraceae</taxon>
        <taxon>Ceraceosorus</taxon>
    </lineage>
</organism>
<evidence type="ECO:0000256" key="5">
    <source>
        <dbReference type="ARBA" id="ARBA00022840"/>
    </source>
</evidence>
<keyword evidence="12" id="KW-1185">Reference proteome</keyword>
<feature type="transmembrane region" description="Helical" evidence="9">
    <location>
        <begin position="572"/>
        <end position="592"/>
    </location>
</feature>
<keyword evidence="6 9" id="KW-1133">Transmembrane helix</keyword>
<dbReference type="PANTHER" id="PTHR19241">
    <property type="entry name" value="ATP-BINDING CASSETTE TRANSPORTER"/>
    <property type="match status" value="1"/>
</dbReference>
<evidence type="ECO:0000256" key="1">
    <source>
        <dbReference type="ARBA" id="ARBA00004141"/>
    </source>
</evidence>
<keyword evidence="7 9" id="KW-0472">Membrane</keyword>
<feature type="compositionally biased region" description="Polar residues" evidence="8">
    <location>
        <begin position="896"/>
        <end position="906"/>
    </location>
</feature>
<dbReference type="STRING" id="1522189.A0A316W827"/>
<accession>A0A316W827</accession>
<feature type="transmembrane region" description="Helical" evidence="9">
    <location>
        <begin position="604"/>
        <end position="628"/>
    </location>
</feature>
<dbReference type="Proteomes" id="UP000245783">
    <property type="component" value="Unassembled WGS sequence"/>
</dbReference>
<evidence type="ECO:0000259" key="10">
    <source>
        <dbReference type="PROSITE" id="PS50893"/>
    </source>
</evidence>
<dbReference type="EMBL" id="KZ819353">
    <property type="protein sequence ID" value="PWN45982.1"/>
    <property type="molecule type" value="Genomic_DNA"/>
</dbReference>
<feature type="compositionally biased region" description="Low complexity" evidence="8">
    <location>
        <begin position="24"/>
        <end position="37"/>
    </location>
</feature>
<dbReference type="PROSITE" id="PS00211">
    <property type="entry name" value="ABC_TRANSPORTER_1"/>
    <property type="match status" value="1"/>
</dbReference>
<dbReference type="SUPFAM" id="SSF52540">
    <property type="entry name" value="P-loop containing nucleoside triphosphate hydrolases"/>
    <property type="match status" value="2"/>
</dbReference>
<dbReference type="InterPro" id="IPR027417">
    <property type="entry name" value="P-loop_NTPase"/>
</dbReference>
<dbReference type="PROSITE" id="PS50893">
    <property type="entry name" value="ABC_TRANSPORTER_2"/>
    <property type="match status" value="2"/>
</dbReference>
<proteinExistence type="predicted"/>
<dbReference type="CDD" id="cd03233">
    <property type="entry name" value="ABCG_PDR_domain1"/>
    <property type="match status" value="1"/>
</dbReference>
<feature type="region of interest" description="Disordered" evidence="8">
    <location>
        <begin position="1"/>
        <end position="126"/>
    </location>
</feature>
<feature type="transmembrane region" description="Helical" evidence="9">
    <location>
        <begin position="1290"/>
        <end position="1308"/>
    </location>
</feature>
<dbReference type="FunFam" id="3.40.50.300:FF:000054">
    <property type="entry name" value="ABC multidrug transporter atrF"/>
    <property type="match status" value="1"/>
</dbReference>